<dbReference type="Proteomes" id="UP000276133">
    <property type="component" value="Unassembled WGS sequence"/>
</dbReference>
<evidence type="ECO:0000313" key="1">
    <source>
        <dbReference type="EMBL" id="RNA34581.1"/>
    </source>
</evidence>
<proteinExistence type="predicted"/>
<dbReference type="EMBL" id="REGN01001452">
    <property type="protein sequence ID" value="RNA34581.1"/>
    <property type="molecule type" value="Genomic_DNA"/>
</dbReference>
<protein>
    <submittedName>
        <fullName evidence="1">Uncharacterized protein</fullName>
    </submittedName>
</protein>
<name>A0A3M7SFL6_BRAPC</name>
<evidence type="ECO:0000313" key="2">
    <source>
        <dbReference type="Proteomes" id="UP000276133"/>
    </source>
</evidence>
<reference evidence="1 2" key="1">
    <citation type="journal article" date="2018" name="Sci. Rep.">
        <title>Genomic signatures of local adaptation to the degree of environmental predictability in rotifers.</title>
        <authorList>
            <person name="Franch-Gras L."/>
            <person name="Hahn C."/>
            <person name="Garcia-Roger E.M."/>
            <person name="Carmona M.J."/>
            <person name="Serra M."/>
            <person name="Gomez A."/>
        </authorList>
    </citation>
    <scope>NUCLEOTIDE SEQUENCE [LARGE SCALE GENOMIC DNA]</scope>
    <source>
        <strain evidence="1">HYR1</strain>
    </source>
</reference>
<organism evidence="1 2">
    <name type="scientific">Brachionus plicatilis</name>
    <name type="common">Marine rotifer</name>
    <name type="synonym">Brachionus muelleri</name>
    <dbReference type="NCBI Taxonomy" id="10195"/>
    <lineage>
        <taxon>Eukaryota</taxon>
        <taxon>Metazoa</taxon>
        <taxon>Spiralia</taxon>
        <taxon>Gnathifera</taxon>
        <taxon>Rotifera</taxon>
        <taxon>Eurotatoria</taxon>
        <taxon>Monogononta</taxon>
        <taxon>Pseudotrocha</taxon>
        <taxon>Ploima</taxon>
        <taxon>Brachionidae</taxon>
        <taxon>Brachionus</taxon>
    </lineage>
</organism>
<gene>
    <name evidence="1" type="ORF">BpHYR1_009134</name>
</gene>
<sequence>MTPVDLKTPVLENHLVSRLNDFLPLCQSPVNVRSNDQNETETFFKPKIKLRDFPNLIQMKRVH</sequence>
<comment type="caution">
    <text evidence="1">The sequence shown here is derived from an EMBL/GenBank/DDBJ whole genome shotgun (WGS) entry which is preliminary data.</text>
</comment>
<keyword evidence="2" id="KW-1185">Reference proteome</keyword>
<accession>A0A3M7SFL6</accession>
<dbReference type="AlphaFoldDB" id="A0A3M7SFL6"/>